<dbReference type="SMART" id="SM00722">
    <property type="entry name" value="CASH"/>
    <property type="match status" value="1"/>
</dbReference>
<accession>A0A1I2HG07</accession>
<feature type="region of interest" description="Disordered" evidence="4">
    <location>
        <begin position="533"/>
        <end position="555"/>
    </location>
</feature>
<gene>
    <name evidence="6" type="ORF">SAMN05216378_5786</name>
</gene>
<protein>
    <submittedName>
        <fullName evidence="6">Parallel beta-helix repeat (Two copies)</fullName>
    </submittedName>
</protein>
<dbReference type="NCBIfam" id="TIGR03804">
    <property type="entry name" value="para_beta_helix"/>
    <property type="match status" value="4"/>
</dbReference>
<sequence length="555" mass="58618">MANGDMLKSVYDTNNNGVVDQAAKLQTARTIKLTGSVAGSATFDGTKDITITTTGGASPLENWVNVKSFGALGNGTSDDTARINAAINSLPASGGTVYIPEGTYMINTGNPYNPVTNATCISLKNNITIKMTENTVLKAITNAYNNYAIFLVRAVSNVTIEGGILQGERYTHTGPTAGQVGVGVWLEGATNVTIRDVTCKEFWGDGIYTLYHSTLGNTKKVTVENVSFIDNRRQGISICANENFRVIGCSFETTQGTDPAAGIDIEPELGGTVRDVTITGNVFKGNKIGIQALGDASATITGNVFEGNTMWGIYLASSSRYYSVTGNIVYASGNYGIYVNTSTDNVISGNVVYNNGSHGIYLLNNADRNVITDNKVYGNSGEGINVYKSFDNIINDNNVTNNKGRGIFIAVSTDNSINGNTSSSNALSGIYLWNSKYNLVDSNRCSKNGQHGIFVKGDAANDSLSNSISNNQCKENSQTTNQGYQNIFLSSGAQGANTINNVQGNMCRAGGLANKPQYGILIDANTSETLLKNNDTRGGGAKGDLSDSGTGTVLI</sequence>
<dbReference type="Gene3D" id="2.160.20.10">
    <property type="entry name" value="Single-stranded right-handed beta-helix, Pectin lyase-like"/>
    <property type="match status" value="2"/>
</dbReference>
<dbReference type="Proteomes" id="UP000198855">
    <property type="component" value="Unassembled WGS sequence"/>
</dbReference>
<dbReference type="SMART" id="SM00710">
    <property type="entry name" value="PbH1"/>
    <property type="match status" value="12"/>
</dbReference>
<dbReference type="EMBL" id="FOMT01000007">
    <property type="protein sequence ID" value="SFF28569.1"/>
    <property type="molecule type" value="Genomic_DNA"/>
</dbReference>
<dbReference type="OrthoDB" id="2537033at2"/>
<evidence type="ECO:0000256" key="3">
    <source>
        <dbReference type="ARBA" id="ARBA00022786"/>
    </source>
</evidence>
<name>A0A1I2HG07_9BACL</name>
<dbReference type="PANTHER" id="PTHR22990">
    <property type="entry name" value="F-BOX ONLY PROTEIN"/>
    <property type="match status" value="1"/>
</dbReference>
<keyword evidence="3" id="KW-0833">Ubl conjugation pathway</keyword>
<organism evidence="6 7">
    <name type="scientific">Paenibacillus catalpae</name>
    <dbReference type="NCBI Taxonomy" id="1045775"/>
    <lineage>
        <taxon>Bacteria</taxon>
        <taxon>Bacillati</taxon>
        <taxon>Bacillota</taxon>
        <taxon>Bacilli</taxon>
        <taxon>Bacillales</taxon>
        <taxon>Paenibacillaceae</taxon>
        <taxon>Paenibacillus</taxon>
    </lineage>
</organism>
<keyword evidence="7" id="KW-1185">Reference proteome</keyword>
<dbReference type="InterPro" id="IPR006633">
    <property type="entry name" value="Carb-bd_sugar_hydrolysis-dom"/>
</dbReference>
<dbReference type="InterPro" id="IPR006626">
    <property type="entry name" value="PbH1"/>
</dbReference>
<dbReference type="InterPro" id="IPR039448">
    <property type="entry name" value="Beta_helix"/>
</dbReference>
<evidence type="ECO:0000256" key="1">
    <source>
        <dbReference type="ARBA" id="ARBA00004906"/>
    </source>
</evidence>
<dbReference type="STRING" id="1045775.SAMN05216378_5786"/>
<dbReference type="PANTHER" id="PTHR22990:SF15">
    <property type="entry name" value="F-BOX ONLY PROTEIN 10"/>
    <property type="match status" value="1"/>
</dbReference>
<dbReference type="InterPro" id="IPR011050">
    <property type="entry name" value="Pectin_lyase_fold/virulence"/>
</dbReference>
<dbReference type="InterPro" id="IPR022441">
    <property type="entry name" value="Para_beta_helix_rpt-2"/>
</dbReference>
<dbReference type="InterPro" id="IPR051550">
    <property type="entry name" value="SCF-Subunits/Alg-Epimerases"/>
</dbReference>
<evidence type="ECO:0000259" key="5">
    <source>
        <dbReference type="SMART" id="SM00722"/>
    </source>
</evidence>
<keyword evidence="2" id="KW-0677">Repeat</keyword>
<proteinExistence type="predicted"/>
<dbReference type="InterPro" id="IPR012334">
    <property type="entry name" value="Pectin_lyas_fold"/>
</dbReference>
<reference evidence="7" key="1">
    <citation type="submission" date="2016-10" db="EMBL/GenBank/DDBJ databases">
        <authorList>
            <person name="Varghese N."/>
            <person name="Submissions S."/>
        </authorList>
    </citation>
    <scope>NUCLEOTIDE SEQUENCE [LARGE SCALE GENOMIC DNA]</scope>
    <source>
        <strain evidence="7">CGMCC 1.10784</strain>
    </source>
</reference>
<feature type="domain" description="Carbohydrate-binding/sugar hydrolysis" evidence="5">
    <location>
        <begin position="333"/>
        <end position="456"/>
    </location>
</feature>
<dbReference type="Pfam" id="PF13229">
    <property type="entry name" value="Beta_helix"/>
    <property type="match status" value="2"/>
</dbReference>
<dbReference type="RefSeq" id="WP_091190279.1">
    <property type="nucleotide sequence ID" value="NZ_FOMT01000007.1"/>
</dbReference>
<evidence type="ECO:0000256" key="4">
    <source>
        <dbReference type="SAM" id="MobiDB-lite"/>
    </source>
</evidence>
<evidence type="ECO:0000313" key="6">
    <source>
        <dbReference type="EMBL" id="SFF28569.1"/>
    </source>
</evidence>
<evidence type="ECO:0000256" key="2">
    <source>
        <dbReference type="ARBA" id="ARBA00022737"/>
    </source>
</evidence>
<dbReference type="SUPFAM" id="SSF51126">
    <property type="entry name" value="Pectin lyase-like"/>
    <property type="match status" value="2"/>
</dbReference>
<comment type="pathway">
    <text evidence="1">Protein modification; protein ubiquitination.</text>
</comment>
<evidence type="ECO:0000313" key="7">
    <source>
        <dbReference type="Proteomes" id="UP000198855"/>
    </source>
</evidence>
<dbReference type="AlphaFoldDB" id="A0A1I2HG07"/>